<dbReference type="SUPFAM" id="SSF53448">
    <property type="entry name" value="Nucleotide-diphospho-sugar transferases"/>
    <property type="match status" value="1"/>
</dbReference>
<sequence length="224" mass="25360">MKLGARDIDSRGIYLSDLLIPFGFPKNSKEILSGKVFLCSAVEGTFPIFRVDALLKAFNDEKVFDELLYGFSEDVFTSIQLWRAGFKLAFIAKGVAIHRRGATWSSPMATFLSTRNYLALSHILSKRNSHIFHTLLLIRKALTNAIRRGSKWQSQYILKGLAEAKKLSNRLAQRYHGLELPQSMPLIRIPIKRAIIGIAIAQALQIYAEQTIIKNLEKWAIGWV</sequence>
<protein>
    <recommendedName>
        <fullName evidence="2">Glycosyltransferase family 2 protein</fullName>
    </recommendedName>
</protein>
<evidence type="ECO:0008006" key="2">
    <source>
        <dbReference type="Google" id="ProtNLM"/>
    </source>
</evidence>
<dbReference type="AlphaFoldDB" id="A0A7J2U5M0"/>
<reference evidence="1" key="1">
    <citation type="journal article" date="2020" name="mSystems">
        <title>Genome- and Community-Level Interaction Insights into Carbon Utilization and Element Cycling Functions of Hydrothermarchaeota in Hydrothermal Sediment.</title>
        <authorList>
            <person name="Zhou Z."/>
            <person name="Liu Y."/>
            <person name="Xu W."/>
            <person name="Pan J."/>
            <person name="Luo Z.H."/>
            <person name="Li M."/>
        </authorList>
    </citation>
    <scope>NUCLEOTIDE SEQUENCE [LARGE SCALE GENOMIC DNA]</scope>
    <source>
        <strain evidence="1">SpSt-125</strain>
    </source>
</reference>
<organism evidence="1">
    <name type="scientific">Ignisphaera aggregans</name>
    <dbReference type="NCBI Taxonomy" id="334771"/>
    <lineage>
        <taxon>Archaea</taxon>
        <taxon>Thermoproteota</taxon>
        <taxon>Thermoprotei</taxon>
        <taxon>Desulfurococcales</taxon>
        <taxon>Desulfurococcaceae</taxon>
        <taxon>Ignisphaera</taxon>
    </lineage>
</organism>
<proteinExistence type="predicted"/>
<dbReference type="EMBL" id="DSEU01000061">
    <property type="protein sequence ID" value="HEM67685.1"/>
    <property type="molecule type" value="Genomic_DNA"/>
</dbReference>
<gene>
    <name evidence="1" type="ORF">ENO26_09035</name>
</gene>
<evidence type="ECO:0000313" key="1">
    <source>
        <dbReference type="EMBL" id="HEM67685.1"/>
    </source>
</evidence>
<comment type="caution">
    <text evidence="1">The sequence shown here is derived from an EMBL/GenBank/DDBJ whole genome shotgun (WGS) entry which is preliminary data.</text>
</comment>
<name>A0A7J2U5M0_9CREN</name>
<accession>A0A7J2U5M0</accession>
<dbReference type="InterPro" id="IPR029044">
    <property type="entry name" value="Nucleotide-diphossugar_trans"/>
</dbReference>